<dbReference type="SUPFAM" id="SSF57889">
    <property type="entry name" value="Cysteine-rich domain"/>
    <property type="match status" value="2"/>
</dbReference>
<dbReference type="EMBL" id="JAUHHV010000005">
    <property type="protein sequence ID" value="KAK1422847.1"/>
    <property type="molecule type" value="Genomic_DNA"/>
</dbReference>
<evidence type="ECO:0000256" key="1">
    <source>
        <dbReference type="ARBA" id="ARBA00022723"/>
    </source>
</evidence>
<evidence type="ECO:0000313" key="6">
    <source>
        <dbReference type="EMBL" id="KAK1422847.1"/>
    </source>
</evidence>
<dbReference type="Proteomes" id="UP001229421">
    <property type="component" value="Unassembled WGS sequence"/>
</dbReference>
<evidence type="ECO:0000256" key="2">
    <source>
        <dbReference type="ARBA" id="ARBA00022737"/>
    </source>
</evidence>
<dbReference type="InterPro" id="IPR004146">
    <property type="entry name" value="DC1"/>
</dbReference>
<evidence type="ECO:0000256" key="3">
    <source>
        <dbReference type="ARBA" id="ARBA00022771"/>
    </source>
</evidence>
<reference evidence="6" key="1">
    <citation type="journal article" date="2023" name="bioRxiv">
        <title>Improved chromosome-level genome assembly for marigold (Tagetes erecta).</title>
        <authorList>
            <person name="Jiang F."/>
            <person name="Yuan L."/>
            <person name="Wang S."/>
            <person name="Wang H."/>
            <person name="Xu D."/>
            <person name="Wang A."/>
            <person name="Fan W."/>
        </authorList>
    </citation>
    <scope>NUCLEOTIDE SEQUENCE</scope>
    <source>
        <strain evidence="6">WSJ</strain>
        <tissue evidence="6">Leaf</tissue>
    </source>
</reference>
<feature type="domain" description="Zinc finger PHD-type" evidence="5">
    <location>
        <begin position="25"/>
        <end position="88"/>
    </location>
</feature>
<dbReference type="SMART" id="SM00249">
    <property type="entry name" value="PHD"/>
    <property type="match status" value="2"/>
</dbReference>
<keyword evidence="3" id="KW-0863">Zinc-finger</keyword>
<name>A0AAD8KM67_TARER</name>
<comment type="caution">
    <text evidence="6">The sequence shown here is derived from an EMBL/GenBank/DDBJ whole genome shotgun (WGS) entry which is preliminary data.</text>
</comment>
<protein>
    <recommendedName>
        <fullName evidence="5">Zinc finger PHD-type domain-containing protein</fullName>
    </recommendedName>
</protein>
<accession>A0AAD8KM67</accession>
<proteinExistence type="predicted"/>
<organism evidence="6 7">
    <name type="scientific">Tagetes erecta</name>
    <name type="common">African marigold</name>
    <dbReference type="NCBI Taxonomy" id="13708"/>
    <lineage>
        <taxon>Eukaryota</taxon>
        <taxon>Viridiplantae</taxon>
        <taxon>Streptophyta</taxon>
        <taxon>Embryophyta</taxon>
        <taxon>Tracheophyta</taxon>
        <taxon>Spermatophyta</taxon>
        <taxon>Magnoliopsida</taxon>
        <taxon>eudicotyledons</taxon>
        <taxon>Gunneridae</taxon>
        <taxon>Pentapetalae</taxon>
        <taxon>asterids</taxon>
        <taxon>campanulids</taxon>
        <taxon>Asterales</taxon>
        <taxon>Asteraceae</taxon>
        <taxon>Asteroideae</taxon>
        <taxon>Heliantheae alliance</taxon>
        <taxon>Tageteae</taxon>
        <taxon>Tagetes</taxon>
    </lineage>
</organism>
<sequence length="293" mass="32896">MEGYKHFSHPHTLSFHKSLEATQLTCTGCNFPCTNTPVYSCRACKFFLHDHCFNATRSLIHPSHPDHPLSLFPSPTYTPGSFICNSCNKTGSGFCYCCSACDFDLHIHCAYNTLKPKSSSNPPPNQIKLKSHPKHLLKYHNIISGSATGCISGSRSCDVCGTTCDPNDDFYRCDICDYDVHVGCTSLPETVSREDHEHALMLLYVNPNVAFECDVCRGAIAQKHCMYSCASGCDYGVHVKCVSAKVSEKAPMDEMTFQLEMFKLQNQMRVHQMAIDTKLLGTSGYYHNRYYRY</sequence>
<dbReference type="GO" id="GO:0008270">
    <property type="term" value="F:zinc ion binding"/>
    <property type="evidence" value="ECO:0007669"/>
    <property type="project" value="UniProtKB-KW"/>
</dbReference>
<evidence type="ECO:0000313" key="7">
    <source>
        <dbReference type="Proteomes" id="UP001229421"/>
    </source>
</evidence>
<evidence type="ECO:0000259" key="5">
    <source>
        <dbReference type="SMART" id="SM00249"/>
    </source>
</evidence>
<keyword evidence="1" id="KW-0479">Metal-binding</keyword>
<keyword evidence="2" id="KW-0677">Repeat</keyword>
<gene>
    <name evidence="6" type="ORF">QVD17_18136</name>
</gene>
<keyword evidence="4" id="KW-0862">Zinc</keyword>
<dbReference type="PANTHER" id="PTHR46288">
    <property type="entry name" value="PHORBOL-ESTER/DAG-TYPE DOMAIN-CONTAINING PROTEIN"/>
    <property type="match status" value="1"/>
</dbReference>
<dbReference type="PANTHER" id="PTHR46288:SF37">
    <property type="entry name" value="CHROMATIN REGULATOR PHD FAMILY"/>
    <property type="match status" value="1"/>
</dbReference>
<dbReference type="Pfam" id="PF03107">
    <property type="entry name" value="C1_2"/>
    <property type="match status" value="4"/>
</dbReference>
<keyword evidence="7" id="KW-1185">Reference proteome</keyword>
<dbReference type="InterPro" id="IPR046349">
    <property type="entry name" value="C1-like_sf"/>
</dbReference>
<dbReference type="AlphaFoldDB" id="A0AAD8KM67"/>
<dbReference type="InterPro" id="IPR001965">
    <property type="entry name" value="Znf_PHD"/>
</dbReference>
<feature type="domain" description="Zinc finger PHD-type" evidence="5">
    <location>
        <begin position="156"/>
        <end position="217"/>
    </location>
</feature>
<evidence type="ECO:0000256" key="4">
    <source>
        <dbReference type="ARBA" id="ARBA00022833"/>
    </source>
</evidence>